<evidence type="ECO:0000313" key="6">
    <source>
        <dbReference type="EMBL" id="EGD81316.1"/>
    </source>
</evidence>
<dbReference type="InterPro" id="IPR055135">
    <property type="entry name" value="PRMT_dom"/>
</dbReference>
<proteinExistence type="predicted"/>
<dbReference type="Gene3D" id="2.70.160.11">
    <property type="entry name" value="Hnrnp arginine n-methyltransferase1"/>
    <property type="match status" value="1"/>
</dbReference>
<name>F2UT57_SALR5</name>
<dbReference type="FunFam" id="2.70.160.11:FF:000001">
    <property type="entry name" value="Blast:Protein arginine N-methyltransferase 1"/>
    <property type="match status" value="1"/>
</dbReference>
<dbReference type="OMA" id="DISKMAH"/>
<dbReference type="InParanoid" id="F2UT57"/>
<dbReference type="PROSITE" id="PS51678">
    <property type="entry name" value="SAM_MT_PRMT"/>
    <property type="match status" value="1"/>
</dbReference>
<evidence type="ECO:0000256" key="2">
    <source>
        <dbReference type="ARBA" id="ARBA00022679"/>
    </source>
</evidence>
<sequence>MGYALLYESMLNTVLVARDRFLKEDGILLPDRATIVLSAIEDESYKADKVDWWSNVYGFDMSCMKKMVIREPLVDVVDRHQTVTGTEAIFDIDVATVTEAELSYEVPFTLTCKRDDYVHALVMHFDIDFSKCHKRVWFSTGAHSYYTHWKQTVFYLQQVLAVKFEGELMQAEFTQRFLMR</sequence>
<evidence type="ECO:0000313" key="7">
    <source>
        <dbReference type="Proteomes" id="UP000007799"/>
    </source>
</evidence>
<evidence type="ECO:0000256" key="3">
    <source>
        <dbReference type="ARBA" id="ARBA00022691"/>
    </source>
</evidence>
<dbReference type="InterPro" id="IPR025799">
    <property type="entry name" value="Arg_MeTrfase"/>
</dbReference>
<keyword evidence="1 4" id="KW-0489">Methyltransferase</keyword>
<dbReference type="STRING" id="946362.F2UT57"/>
<evidence type="ECO:0000256" key="4">
    <source>
        <dbReference type="PROSITE-ProRule" id="PRU01015"/>
    </source>
</evidence>
<dbReference type="SUPFAM" id="SSF53335">
    <property type="entry name" value="S-adenosyl-L-methionine-dependent methyltransferases"/>
    <property type="match status" value="1"/>
</dbReference>
<dbReference type="GO" id="GO:0032259">
    <property type="term" value="P:methylation"/>
    <property type="evidence" value="ECO:0007669"/>
    <property type="project" value="UniProtKB-KW"/>
</dbReference>
<keyword evidence="3 4" id="KW-0949">S-adenosyl-L-methionine</keyword>
<accession>F2UT57</accession>
<dbReference type="GO" id="GO:0042054">
    <property type="term" value="F:histone methyltransferase activity"/>
    <property type="evidence" value="ECO:0007669"/>
    <property type="project" value="TreeGrafter"/>
</dbReference>
<dbReference type="InterPro" id="IPR029063">
    <property type="entry name" value="SAM-dependent_MTases_sf"/>
</dbReference>
<dbReference type="Gene3D" id="3.40.50.150">
    <property type="entry name" value="Vaccinia Virus protein VP39"/>
    <property type="match status" value="1"/>
</dbReference>
<dbReference type="PANTHER" id="PTHR11006">
    <property type="entry name" value="PROTEIN ARGININE N-METHYLTRANSFERASE"/>
    <property type="match status" value="1"/>
</dbReference>
<dbReference type="GeneID" id="16068237"/>
<dbReference type="AlphaFoldDB" id="F2UT57"/>
<reference evidence="6" key="1">
    <citation type="submission" date="2009-08" db="EMBL/GenBank/DDBJ databases">
        <title>Annotation of Salpingoeca rosetta.</title>
        <authorList>
            <consortium name="The Broad Institute Genome Sequencing Platform"/>
            <person name="Russ C."/>
            <person name="Cuomo C."/>
            <person name="Burger G."/>
            <person name="Gray M.W."/>
            <person name="Holland P.W.H."/>
            <person name="King N."/>
            <person name="Lang F.B.F."/>
            <person name="Roger A.J."/>
            <person name="Ruiz-Trillo I."/>
            <person name="Young S.K."/>
            <person name="Zeng Q."/>
            <person name="Gargeya S."/>
            <person name="Alvarado L."/>
            <person name="Berlin A."/>
            <person name="Chapman S.B."/>
            <person name="Chen Z."/>
            <person name="Freedman E."/>
            <person name="Gellesch M."/>
            <person name="Goldberg J."/>
            <person name="Griggs A."/>
            <person name="Gujja S."/>
            <person name="Heilman E."/>
            <person name="Heiman D."/>
            <person name="Howarth C."/>
            <person name="Mehta T."/>
            <person name="Neiman D."/>
            <person name="Pearson M."/>
            <person name="Roberts A."/>
            <person name="Saif S."/>
            <person name="Shea T."/>
            <person name="Shenoy N."/>
            <person name="Sisk P."/>
            <person name="Stolte C."/>
            <person name="Sykes S."/>
            <person name="White J."/>
            <person name="Yandava C."/>
            <person name="Haas B."/>
            <person name="Nusbaum C."/>
            <person name="Birren B."/>
        </authorList>
    </citation>
    <scope>NUCLEOTIDE SEQUENCE [LARGE SCALE GENOMIC DNA]</scope>
    <source>
        <strain evidence="6">ATCC 50818</strain>
    </source>
</reference>
<evidence type="ECO:0000256" key="1">
    <source>
        <dbReference type="ARBA" id="ARBA00022603"/>
    </source>
</evidence>
<dbReference type="RefSeq" id="XP_004987712.1">
    <property type="nucleotide sequence ID" value="XM_004987655.1"/>
</dbReference>
<organism evidence="7">
    <name type="scientific">Salpingoeca rosetta (strain ATCC 50818 / BSB-021)</name>
    <dbReference type="NCBI Taxonomy" id="946362"/>
    <lineage>
        <taxon>Eukaryota</taxon>
        <taxon>Choanoflagellata</taxon>
        <taxon>Craspedida</taxon>
        <taxon>Salpingoecidae</taxon>
        <taxon>Salpingoeca</taxon>
    </lineage>
</organism>
<dbReference type="Pfam" id="PF22528">
    <property type="entry name" value="PRMT_C"/>
    <property type="match status" value="1"/>
</dbReference>
<dbReference type="PANTHER" id="PTHR11006:SF124">
    <property type="entry name" value="ARGININE METHYLTRANSFERASE 1-RELATED"/>
    <property type="match status" value="1"/>
</dbReference>
<dbReference type="EMBL" id="GL832997">
    <property type="protein sequence ID" value="EGD81316.1"/>
    <property type="molecule type" value="Genomic_DNA"/>
</dbReference>
<protein>
    <recommendedName>
        <fullName evidence="5">Protein arginine N-methyltransferase domain-containing protein</fullName>
    </recommendedName>
</protein>
<evidence type="ECO:0000259" key="5">
    <source>
        <dbReference type="Pfam" id="PF22528"/>
    </source>
</evidence>
<dbReference type="GO" id="GO:0005634">
    <property type="term" value="C:nucleus"/>
    <property type="evidence" value="ECO:0007669"/>
    <property type="project" value="TreeGrafter"/>
</dbReference>
<keyword evidence="7" id="KW-1185">Reference proteome</keyword>
<keyword evidence="2 4" id="KW-0808">Transferase</keyword>
<dbReference type="GO" id="GO:0016274">
    <property type="term" value="F:protein-arginine N-methyltransferase activity"/>
    <property type="evidence" value="ECO:0007669"/>
    <property type="project" value="InterPro"/>
</dbReference>
<dbReference type="eggNOG" id="KOG1499">
    <property type="taxonomic scope" value="Eukaryota"/>
</dbReference>
<dbReference type="KEGG" id="sre:PTSG_11352"/>
<dbReference type="Proteomes" id="UP000007799">
    <property type="component" value="Unassembled WGS sequence"/>
</dbReference>
<feature type="domain" description="Protein arginine N-methyltransferase" evidence="5">
    <location>
        <begin position="31"/>
        <end position="168"/>
    </location>
</feature>
<dbReference type="OrthoDB" id="7848332at2759"/>
<gene>
    <name evidence="6" type="ORF">PTSG_11352</name>
</gene>